<organism evidence="1 2">
    <name type="scientific">Panagrolaimus sp. JU765</name>
    <dbReference type="NCBI Taxonomy" id="591449"/>
    <lineage>
        <taxon>Eukaryota</taxon>
        <taxon>Metazoa</taxon>
        <taxon>Ecdysozoa</taxon>
        <taxon>Nematoda</taxon>
        <taxon>Chromadorea</taxon>
        <taxon>Rhabditida</taxon>
        <taxon>Tylenchina</taxon>
        <taxon>Panagrolaimomorpha</taxon>
        <taxon>Panagrolaimoidea</taxon>
        <taxon>Panagrolaimidae</taxon>
        <taxon>Panagrolaimus</taxon>
    </lineage>
</organism>
<proteinExistence type="predicted"/>
<sequence length="179" mass="20924">MEFKSNNYNVEKIVKLKSEIELMKMLTQIQVLKIFELSPYSHGFIEHFIHGPDVSKVEDVHICHVTNTVTVKQLEPLFMRFKSCQKLYIERSFISGKASSLLEKMRFCQSIRFDFISGFEFDDDSITLPKINGKRHELITNLKLTTIEEQSNEFYELCGIFEDEKSGNFIKLLITDLVQ</sequence>
<dbReference type="Proteomes" id="UP000887576">
    <property type="component" value="Unplaced"/>
</dbReference>
<evidence type="ECO:0000313" key="2">
    <source>
        <dbReference type="WBParaSite" id="JU765_v2.g15089.t1"/>
    </source>
</evidence>
<reference evidence="2" key="1">
    <citation type="submission" date="2022-11" db="UniProtKB">
        <authorList>
            <consortium name="WormBaseParasite"/>
        </authorList>
    </citation>
    <scope>IDENTIFICATION</scope>
</reference>
<protein>
    <submittedName>
        <fullName evidence="2">RNA polymerase alpha subunit</fullName>
    </submittedName>
</protein>
<name>A0AC34QCI9_9BILA</name>
<evidence type="ECO:0000313" key="1">
    <source>
        <dbReference type="Proteomes" id="UP000887576"/>
    </source>
</evidence>
<dbReference type="WBParaSite" id="JU765_v2.g15089.t1">
    <property type="protein sequence ID" value="JU765_v2.g15089.t1"/>
    <property type="gene ID" value="JU765_v2.g15089"/>
</dbReference>
<accession>A0AC34QCI9</accession>